<reference evidence="2" key="1">
    <citation type="submission" date="2023-03" db="EMBL/GenBank/DDBJ databases">
        <title>Electrophorus voltai genome.</title>
        <authorList>
            <person name="Bian C."/>
        </authorList>
    </citation>
    <scope>NUCLEOTIDE SEQUENCE</scope>
    <source>
        <strain evidence="2">CB-2022</strain>
        <tissue evidence="2">Muscle</tissue>
    </source>
</reference>
<protein>
    <submittedName>
        <fullName evidence="2">Uncharacterized protein</fullName>
    </submittedName>
</protein>
<evidence type="ECO:0000313" key="2">
    <source>
        <dbReference type="EMBL" id="KAK1799067.1"/>
    </source>
</evidence>
<evidence type="ECO:0000313" key="3">
    <source>
        <dbReference type="Proteomes" id="UP001239994"/>
    </source>
</evidence>
<accession>A0AAD9E1J2</accession>
<feature type="compositionally biased region" description="Basic residues" evidence="1">
    <location>
        <begin position="154"/>
        <end position="167"/>
    </location>
</feature>
<evidence type="ECO:0000256" key="1">
    <source>
        <dbReference type="SAM" id="MobiDB-lite"/>
    </source>
</evidence>
<comment type="caution">
    <text evidence="2">The sequence shown here is derived from an EMBL/GenBank/DDBJ whole genome shotgun (WGS) entry which is preliminary data.</text>
</comment>
<feature type="region of interest" description="Disordered" evidence="1">
    <location>
        <begin position="468"/>
        <end position="496"/>
    </location>
</feature>
<keyword evidence="3" id="KW-1185">Reference proteome</keyword>
<dbReference type="AlphaFoldDB" id="A0AAD9E1J2"/>
<feature type="region of interest" description="Disordered" evidence="1">
    <location>
        <begin position="88"/>
        <end position="168"/>
    </location>
</feature>
<proteinExistence type="predicted"/>
<name>A0AAD9E1J2_9TELE</name>
<sequence length="575" mass="62775">MLRAEPKALWEMESNRRVRERLPGAACLGSGLAETLPPARGRRRACKYREWNDSAFSPHDNRWAAPTFSAPPRGPKRTRNTTELLFSGPEARASGSSDRFAFPEPPPAEHGWGRSGGGEGSVPSPFQPACAPRHMIQASRAVPEEAVATPRQPHGSHKQARVCRRKHDGTPLTGKCRESMRRDYRGNCRYTGRISLLKMETRQTCTPNLEAFTRGLIKTPCHGGINSAFEASVSGRVWEKPQNAVALSERSVLRLAHQAEQERVSVSLAGQAHQPLKTTYTPSHDRTGHDTGRAARYHLDSCEDLEKKPPGLTRSGGGRGLGGVGERGVGVRGKRAFDKYARAFVLWSPDTWRGSLSLGSSGQTMATAGVMNTDQTCIHGHHRSLPQPGSNNVVPVVKQHVDVDVAMPPVAPPTSTQIVHNSWSKVYLSVCVILGDEHKGVCRCVCRCMVQSTPHCCRQDSSAFQLPARPGLHEHGNLPNAAPGAGKRDSWDGSDGQARLHAPSQNIFTLLKVLGLKNEATPSSQREQSVRFWDGPVLLLLGPHFWAICLSGSGSLLNGFDSDCYLQRKSVRREG</sequence>
<gene>
    <name evidence="2" type="ORF">P4O66_007330</name>
</gene>
<organism evidence="2 3">
    <name type="scientific">Electrophorus voltai</name>
    <dbReference type="NCBI Taxonomy" id="2609070"/>
    <lineage>
        <taxon>Eukaryota</taxon>
        <taxon>Metazoa</taxon>
        <taxon>Chordata</taxon>
        <taxon>Craniata</taxon>
        <taxon>Vertebrata</taxon>
        <taxon>Euteleostomi</taxon>
        <taxon>Actinopterygii</taxon>
        <taxon>Neopterygii</taxon>
        <taxon>Teleostei</taxon>
        <taxon>Ostariophysi</taxon>
        <taxon>Gymnotiformes</taxon>
        <taxon>Gymnotoidei</taxon>
        <taxon>Gymnotidae</taxon>
        <taxon>Electrophorus</taxon>
    </lineage>
</organism>
<dbReference type="EMBL" id="JAROKS010000012">
    <property type="protein sequence ID" value="KAK1799067.1"/>
    <property type="molecule type" value="Genomic_DNA"/>
</dbReference>
<dbReference type="Proteomes" id="UP001239994">
    <property type="component" value="Unassembled WGS sequence"/>
</dbReference>